<dbReference type="PANTHER" id="PTHR23504">
    <property type="entry name" value="MAJOR FACILITATOR SUPERFAMILY DOMAIN-CONTAINING PROTEIN 10"/>
    <property type="match status" value="1"/>
</dbReference>
<feature type="transmembrane region" description="Helical" evidence="8">
    <location>
        <begin position="223"/>
        <end position="240"/>
    </location>
</feature>
<reference evidence="10 11" key="1">
    <citation type="journal article" date="2014" name="Antonie Van Leeuwenhoek">
        <title>Hyphomonas beringensis sp. nov. and Hyphomonas chukchiensis sp. nov., isolated from surface seawater of the Bering Sea and Chukchi Sea.</title>
        <authorList>
            <person name="Li C."/>
            <person name="Lai Q."/>
            <person name="Li G."/>
            <person name="Dong C."/>
            <person name="Wang J."/>
            <person name="Liao Y."/>
            <person name="Shao Z."/>
        </authorList>
    </citation>
    <scope>NUCLEOTIDE SEQUENCE [LARGE SCALE GENOMIC DNA]</scope>
    <source>
        <strain evidence="10 11">MHS-2</strain>
    </source>
</reference>
<feature type="transmembrane region" description="Helical" evidence="8">
    <location>
        <begin position="288"/>
        <end position="307"/>
    </location>
</feature>
<comment type="similarity">
    <text evidence="3">Belongs to the major facilitator superfamily. TCR/Tet family.</text>
</comment>
<gene>
    <name evidence="10" type="ORF">HJO_12926</name>
</gene>
<dbReference type="Gene3D" id="1.20.1250.20">
    <property type="entry name" value="MFS general substrate transporter like domains"/>
    <property type="match status" value="1"/>
</dbReference>
<dbReference type="STRING" id="1280950.HJO_12926"/>
<feature type="transmembrane region" description="Helical" evidence="8">
    <location>
        <begin position="313"/>
        <end position="335"/>
    </location>
</feature>
<dbReference type="PROSITE" id="PS50850">
    <property type="entry name" value="MFS"/>
    <property type="match status" value="1"/>
</dbReference>
<protein>
    <submittedName>
        <fullName evidence="10">Tetracycline-efflux transporter</fullName>
    </submittedName>
</protein>
<name>A0A059FJA7_9PROT</name>
<dbReference type="GO" id="GO:0022857">
    <property type="term" value="F:transmembrane transporter activity"/>
    <property type="evidence" value="ECO:0007669"/>
    <property type="project" value="InterPro"/>
</dbReference>
<dbReference type="PROSITE" id="PS00216">
    <property type="entry name" value="SUGAR_TRANSPORT_1"/>
    <property type="match status" value="1"/>
</dbReference>
<organism evidence="10 11">
    <name type="scientific">Hyphomonas johnsonii MHS-2</name>
    <dbReference type="NCBI Taxonomy" id="1280950"/>
    <lineage>
        <taxon>Bacteria</taxon>
        <taxon>Pseudomonadati</taxon>
        <taxon>Pseudomonadota</taxon>
        <taxon>Alphaproteobacteria</taxon>
        <taxon>Hyphomonadales</taxon>
        <taxon>Hyphomonadaceae</taxon>
        <taxon>Hyphomonas</taxon>
    </lineage>
</organism>
<dbReference type="EMBL" id="ARYK01000006">
    <property type="protein sequence ID" value="KCZ90755.1"/>
    <property type="molecule type" value="Genomic_DNA"/>
</dbReference>
<dbReference type="PRINTS" id="PR01035">
    <property type="entry name" value="TCRTETA"/>
</dbReference>
<evidence type="ECO:0000256" key="4">
    <source>
        <dbReference type="ARBA" id="ARBA00022448"/>
    </source>
</evidence>
<evidence type="ECO:0000256" key="5">
    <source>
        <dbReference type="ARBA" id="ARBA00022692"/>
    </source>
</evidence>
<dbReference type="SUPFAM" id="SSF103473">
    <property type="entry name" value="MFS general substrate transporter"/>
    <property type="match status" value="1"/>
</dbReference>
<feature type="transmembrane region" description="Helical" evidence="8">
    <location>
        <begin position="380"/>
        <end position="402"/>
    </location>
</feature>
<evidence type="ECO:0000256" key="3">
    <source>
        <dbReference type="ARBA" id="ARBA00007520"/>
    </source>
</evidence>
<dbReference type="GO" id="GO:0016020">
    <property type="term" value="C:membrane"/>
    <property type="evidence" value="ECO:0007669"/>
    <property type="project" value="UniProtKB-SubCell"/>
</dbReference>
<evidence type="ECO:0000256" key="2">
    <source>
        <dbReference type="ARBA" id="ARBA00004141"/>
    </source>
</evidence>
<evidence type="ECO:0000313" key="11">
    <source>
        <dbReference type="Proteomes" id="UP000025171"/>
    </source>
</evidence>
<evidence type="ECO:0000256" key="1">
    <source>
        <dbReference type="ARBA" id="ARBA00003279"/>
    </source>
</evidence>
<dbReference type="OrthoDB" id="9764259at2"/>
<dbReference type="Proteomes" id="UP000025171">
    <property type="component" value="Unassembled WGS sequence"/>
</dbReference>
<feature type="domain" description="Major facilitator superfamily (MFS) profile" evidence="9">
    <location>
        <begin position="14"/>
        <end position="409"/>
    </location>
</feature>
<dbReference type="CDD" id="cd17388">
    <property type="entry name" value="MFS_TetA"/>
    <property type="match status" value="1"/>
</dbReference>
<comment type="subcellular location">
    <subcellularLocation>
        <location evidence="2">Membrane</location>
        <topology evidence="2">Multi-pass membrane protein</topology>
    </subcellularLocation>
</comment>
<dbReference type="InterPro" id="IPR005829">
    <property type="entry name" value="Sugar_transporter_CS"/>
</dbReference>
<evidence type="ECO:0000313" key="10">
    <source>
        <dbReference type="EMBL" id="KCZ90755.1"/>
    </source>
</evidence>
<dbReference type="AlphaFoldDB" id="A0A059FJA7"/>
<feature type="transmembrane region" description="Helical" evidence="8">
    <location>
        <begin position="85"/>
        <end position="108"/>
    </location>
</feature>
<comment type="function">
    <text evidence="1">Resistance to tetracycline by an active tetracycline efflux. This is an energy-dependent process that decreases the accumulation of the antibiotic in whole cells. This protein functions as a metal-tetracycline/H(+) antiporter.</text>
</comment>
<dbReference type="PANTHER" id="PTHR23504:SF15">
    <property type="entry name" value="MAJOR FACILITATOR SUPERFAMILY (MFS) PROFILE DOMAIN-CONTAINING PROTEIN"/>
    <property type="match status" value="1"/>
</dbReference>
<keyword evidence="11" id="KW-1185">Reference proteome</keyword>
<dbReference type="InterPro" id="IPR036259">
    <property type="entry name" value="MFS_trans_sf"/>
</dbReference>
<keyword evidence="6 8" id="KW-1133">Transmembrane helix</keyword>
<proteinExistence type="inferred from homology"/>
<evidence type="ECO:0000256" key="8">
    <source>
        <dbReference type="SAM" id="Phobius"/>
    </source>
</evidence>
<dbReference type="eggNOG" id="COG2814">
    <property type="taxonomic scope" value="Bacteria"/>
</dbReference>
<sequence length="417" mass="44125">MTVAPATRKHGKNAFLFVLVTVAIDMLGFGLIIPVIPSLVQDLMNVPPEDATIWLGLLAATYALMNFMFGPTIGALSDRFGRRPVLLISVGTLVIDFLIMALAGSIWLLFIGRALSGISGATYSTANAYIADVTEPEARGRAFGMIGAAFGFGFVFGPVIGGFLGEIDPRAPFFAAAGLAALNFCYGLFVLPESLDADQRRPFNIKRANPLGAAKHFSKLPQVSWFLVAAGIYFLAHTVFPSTWSVHGEIRYDWSPREIGFSLGLVGIGAAVVQAGLMGLILKRLGTVRTALLGMTVTSLCLFAYAFASLPWIVYAIIPIGALGGVTGPAINSLMSTLTPRNAQGELQGASSSLNSLAMIAGPLTMNGALFYFTHDGAPFRFAGAAFLLAAILTVIAIMPFMRGVRENRAAIPAPAE</sequence>
<dbReference type="InterPro" id="IPR020846">
    <property type="entry name" value="MFS_dom"/>
</dbReference>
<keyword evidence="5 8" id="KW-0812">Transmembrane</keyword>
<evidence type="ECO:0000256" key="7">
    <source>
        <dbReference type="ARBA" id="ARBA00023136"/>
    </source>
</evidence>
<feature type="transmembrane region" description="Helical" evidence="8">
    <location>
        <begin position="114"/>
        <end position="131"/>
    </location>
</feature>
<feature type="transmembrane region" description="Helical" evidence="8">
    <location>
        <begin position="356"/>
        <end position="374"/>
    </location>
</feature>
<evidence type="ECO:0000259" key="9">
    <source>
        <dbReference type="PROSITE" id="PS50850"/>
    </source>
</evidence>
<keyword evidence="7 8" id="KW-0472">Membrane</keyword>
<evidence type="ECO:0000256" key="6">
    <source>
        <dbReference type="ARBA" id="ARBA00022989"/>
    </source>
</evidence>
<dbReference type="InterPro" id="IPR011701">
    <property type="entry name" value="MFS"/>
</dbReference>
<feature type="transmembrane region" description="Helical" evidence="8">
    <location>
        <begin position="143"/>
        <end position="165"/>
    </location>
</feature>
<feature type="transmembrane region" description="Helical" evidence="8">
    <location>
        <begin position="14"/>
        <end position="33"/>
    </location>
</feature>
<feature type="transmembrane region" description="Helical" evidence="8">
    <location>
        <begin position="260"/>
        <end position="281"/>
    </location>
</feature>
<keyword evidence="4" id="KW-0813">Transport</keyword>
<feature type="transmembrane region" description="Helical" evidence="8">
    <location>
        <begin position="53"/>
        <end position="73"/>
    </location>
</feature>
<feature type="transmembrane region" description="Helical" evidence="8">
    <location>
        <begin position="171"/>
        <end position="191"/>
    </location>
</feature>
<dbReference type="RefSeq" id="WP_035617495.1">
    <property type="nucleotide sequence ID" value="NZ_ARYK01000006.1"/>
</dbReference>
<dbReference type="Pfam" id="PF07690">
    <property type="entry name" value="MFS_1"/>
    <property type="match status" value="1"/>
</dbReference>
<comment type="caution">
    <text evidence="10">The sequence shown here is derived from an EMBL/GenBank/DDBJ whole genome shotgun (WGS) entry which is preliminary data.</text>
</comment>
<accession>A0A059FJA7</accession>
<dbReference type="PATRIC" id="fig|1280950.3.peg.2589"/>
<dbReference type="InterPro" id="IPR001958">
    <property type="entry name" value="Tet-R_TetA/multi-R_MdtG-like"/>
</dbReference>